<dbReference type="Proteomes" id="UP000789739">
    <property type="component" value="Unassembled WGS sequence"/>
</dbReference>
<comment type="similarity">
    <text evidence="2">Belongs to the OS-9 family.</text>
</comment>
<dbReference type="AlphaFoldDB" id="A0A9N9B0X1"/>
<dbReference type="InterPro" id="IPR044865">
    <property type="entry name" value="MRH_dom"/>
</dbReference>
<dbReference type="InterPro" id="IPR012913">
    <property type="entry name" value="OS9-like_dom"/>
</dbReference>
<dbReference type="InterPro" id="IPR045149">
    <property type="entry name" value="OS-9-like"/>
</dbReference>
<dbReference type="GO" id="GO:0030970">
    <property type="term" value="P:retrograde protein transport, ER to cytosol"/>
    <property type="evidence" value="ECO:0007669"/>
    <property type="project" value="TreeGrafter"/>
</dbReference>
<reference evidence="11" key="1">
    <citation type="submission" date="2021-06" db="EMBL/GenBank/DDBJ databases">
        <authorList>
            <person name="Kallberg Y."/>
            <person name="Tangrot J."/>
            <person name="Rosling A."/>
        </authorList>
    </citation>
    <scope>NUCLEOTIDE SEQUENCE</scope>
    <source>
        <strain evidence="11">BR232B</strain>
    </source>
</reference>
<keyword evidence="7" id="KW-1015">Disulfide bond</keyword>
<evidence type="ECO:0000256" key="5">
    <source>
        <dbReference type="ARBA" id="ARBA00022734"/>
    </source>
</evidence>
<proteinExistence type="inferred from homology"/>
<sequence length="437" mass="48885">MTGPLHVYDILLSLVVVFNFLCSNNKALASSPDWISEDPLGHPQYGLSLLTELMANSTTAELIAGTDRKFEDIESGEIVSMVSANSQISISRDDSPSQESNYITMRTAKGQLYLCHIPSVSSNTELDNDINEEEEDESDILKRGLALLEPMKGNCLSFPLDWFTYKYCHLENQGNMAQEIYYLGKYDSSGTALPSSDDHLEENSQSIQGASLRRIHGRRQIVQRLGGGTICDKTKKPRQVKIEFLCNPNVKEESIVYYIEESICSYLMAIHTPRLCDDPAFRVKTTSAVHPINCNPIVSDAKYEKMSKERSLDGPSERTAGTDSNDKPAIATDGSVKEEAASNENAQSVPDDDARLKIAREIIQDEETLKLILMNEEINDKQLDVADILKTVIQSLFTEDNQKHHSTADLTHQAKLSEDYEVVYELFDEKNNEKGNN</sequence>
<evidence type="ECO:0000256" key="1">
    <source>
        <dbReference type="ARBA" id="ARBA00004367"/>
    </source>
</evidence>
<keyword evidence="12" id="KW-1185">Reference proteome</keyword>
<evidence type="ECO:0000256" key="3">
    <source>
        <dbReference type="ARBA" id="ARBA00018727"/>
    </source>
</evidence>
<evidence type="ECO:0000256" key="9">
    <source>
        <dbReference type="SAM" id="SignalP"/>
    </source>
</evidence>
<evidence type="ECO:0000313" key="11">
    <source>
        <dbReference type="EMBL" id="CAG8547674.1"/>
    </source>
</evidence>
<dbReference type="GO" id="GO:0005788">
    <property type="term" value="C:endoplasmic reticulum lumen"/>
    <property type="evidence" value="ECO:0007669"/>
    <property type="project" value="TreeGrafter"/>
</dbReference>
<organism evidence="11 12">
    <name type="scientific">Paraglomus brasilianum</name>
    <dbReference type="NCBI Taxonomy" id="144538"/>
    <lineage>
        <taxon>Eukaryota</taxon>
        <taxon>Fungi</taxon>
        <taxon>Fungi incertae sedis</taxon>
        <taxon>Mucoromycota</taxon>
        <taxon>Glomeromycotina</taxon>
        <taxon>Glomeromycetes</taxon>
        <taxon>Paraglomerales</taxon>
        <taxon>Paraglomeraceae</taxon>
        <taxon>Paraglomus</taxon>
    </lineage>
</organism>
<dbReference type="OrthoDB" id="448954at2759"/>
<dbReference type="GO" id="GO:0030246">
    <property type="term" value="F:carbohydrate binding"/>
    <property type="evidence" value="ECO:0007669"/>
    <property type="project" value="UniProtKB-KW"/>
</dbReference>
<keyword evidence="6" id="KW-0256">Endoplasmic reticulum</keyword>
<dbReference type="EMBL" id="CAJVPI010000538">
    <property type="protein sequence ID" value="CAG8547674.1"/>
    <property type="molecule type" value="Genomic_DNA"/>
</dbReference>
<feature type="domain" description="MRH" evidence="10">
    <location>
        <begin position="153"/>
        <end position="278"/>
    </location>
</feature>
<dbReference type="InterPro" id="IPR009011">
    <property type="entry name" value="Man6P_isomerase_rcpt-bd_dom_sf"/>
</dbReference>
<feature type="signal peptide" evidence="9">
    <location>
        <begin position="1"/>
        <end position="29"/>
    </location>
</feature>
<dbReference type="Pfam" id="PF07915">
    <property type="entry name" value="PRKCSH"/>
    <property type="match status" value="1"/>
</dbReference>
<evidence type="ECO:0000256" key="8">
    <source>
        <dbReference type="SAM" id="MobiDB-lite"/>
    </source>
</evidence>
<comment type="subcellular location">
    <subcellularLocation>
        <location evidence="1">Endoplasmic reticulum membrane</location>
        <topology evidence="1">Peripheral membrane protein</topology>
        <orientation evidence="1">Lumenal side</orientation>
    </subcellularLocation>
</comment>
<dbReference type="Gene3D" id="2.70.130.10">
    <property type="entry name" value="Mannose-6-phosphate receptor binding domain"/>
    <property type="match status" value="1"/>
</dbReference>
<keyword evidence="5" id="KW-0430">Lectin</keyword>
<keyword evidence="4 9" id="KW-0732">Signal</keyword>
<dbReference type="PROSITE" id="PS51914">
    <property type="entry name" value="MRH"/>
    <property type="match status" value="1"/>
</dbReference>
<evidence type="ECO:0000256" key="6">
    <source>
        <dbReference type="ARBA" id="ARBA00022824"/>
    </source>
</evidence>
<feature type="region of interest" description="Disordered" evidence="8">
    <location>
        <begin position="305"/>
        <end position="352"/>
    </location>
</feature>
<dbReference type="GO" id="GO:0005789">
    <property type="term" value="C:endoplasmic reticulum membrane"/>
    <property type="evidence" value="ECO:0007669"/>
    <property type="project" value="UniProtKB-SubCell"/>
</dbReference>
<evidence type="ECO:0000256" key="4">
    <source>
        <dbReference type="ARBA" id="ARBA00022729"/>
    </source>
</evidence>
<protein>
    <recommendedName>
        <fullName evidence="3">Protein OS-9 homolog</fullName>
    </recommendedName>
</protein>
<feature type="compositionally biased region" description="Basic and acidic residues" evidence="8">
    <location>
        <begin position="305"/>
        <end position="316"/>
    </location>
</feature>
<feature type="chain" id="PRO_5040461386" description="Protein OS-9 homolog" evidence="9">
    <location>
        <begin position="30"/>
        <end position="437"/>
    </location>
</feature>
<dbReference type="GO" id="GO:0030968">
    <property type="term" value="P:endoplasmic reticulum unfolded protein response"/>
    <property type="evidence" value="ECO:0007669"/>
    <property type="project" value="InterPro"/>
</dbReference>
<evidence type="ECO:0000259" key="10">
    <source>
        <dbReference type="PROSITE" id="PS51914"/>
    </source>
</evidence>
<dbReference type="SUPFAM" id="SSF50911">
    <property type="entry name" value="Mannose 6-phosphate receptor domain"/>
    <property type="match status" value="1"/>
</dbReference>
<gene>
    <name evidence="11" type="ORF">PBRASI_LOCUS4918</name>
</gene>
<comment type="caution">
    <text evidence="11">The sequence shown here is derived from an EMBL/GenBank/DDBJ whole genome shotgun (WGS) entry which is preliminary data.</text>
</comment>
<dbReference type="PANTHER" id="PTHR15414">
    <property type="entry name" value="OS-9-RELATED"/>
    <property type="match status" value="1"/>
</dbReference>
<evidence type="ECO:0000313" key="12">
    <source>
        <dbReference type="Proteomes" id="UP000789739"/>
    </source>
</evidence>
<dbReference type="PANTHER" id="PTHR15414:SF0">
    <property type="entry name" value="ENDOPLASMIC RETICULUM LECTIN 1"/>
    <property type="match status" value="1"/>
</dbReference>
<name>A0A9N9B0X1_9GLOM</name>
<evidence type="ECO:0000256" key="2">
    <source>
        <dbReference type="ARBA" id="ARBA00009918"/>
    </source>
</evidence>
<accession>A0A9N9B0X1</accession>
<evidence type="ECO:0000256" key="7">
    <source>
        <dbReference type="ARBA" id="ARBA00023157"/>
    </source>
</evidence>